<dbReference type="SUPFAM" id="SSF46689">
    <property type="entry name" value="Homeodomain-like"/>
    <property type="match status" value="2"/>
</dbReference>
<keyword evidence="4" id="KW-0804">Transcription</keyword>
<dbReference type="AlphaFoldDB" id="A0A2S3WK35"/>
<gene>
    <name evidence="7" type="ORF">BGP82_27505</name>
</gene>
<evidence type="ECO:0000259" key="6">
    <source>
        <dbReference type="PROSITE" id="PS01124"/>
    </source>
</evidence>
<evidence type="ECO:0000256" key="4">
    <source>
        <dbReference type="ARBA" id="ARBA00023163"/>
    </source>
</evidence>
<dbReference type="InterPro" id="IPR050204">
    <property type="entry name" value="AraC_XylS_family_regulators"/>
</dbReference>
<evidence type="ECO:0000256" key="5">
    <source>
        <dbReference type="ARBA" id="ARBA00037345"/>
    </source>
</evidence>
<keyword evidence="2" id="KW-0238">DNA-binding</keyword>
<sequence>MKKLISPEQVPKWIPGELTLDSAPLSWEGMTLKGYRYTDLDVAIPEMRDFMIVIYKRGMSEMSRRSSGPWHSETVEPGVMSILTRGEQSQWRWNKPIDVSHLYLSQAAVARVAGEVFERDIKDVEMYDLVSAKDPTLPTLVAMLESELKEGGLGGSLYVESLKNQLCIHVLRRYANIIFREHCAYGKLSSAQCGLLVQYIKENIDQNISLEDMAGLTNLTVFSLIRKFQNEFNCSPHVYVMRQRIEHAKQLIARQDMPLKVVAACSGFSDQSHMTRLFRKFLNVTPTEYSRSTAMHGYKK</sequence>
<comment type="caution">
    <text evidence="7">The sequence shown here is derived from an EMBL/GenBank/DDBJ whole genome shotgun (WGS) entry which is preliminary data.</text>
</comment>
<organism evidence="7 8">
    <name type="scientific">Pseudomonas putida</name>
    <name type="common">Arthrobacter siderocapsulatus</name>
    <dbReference type="NCBI Taxonomy" id="303"/>
    <lineage>
        <taxon>Bacteria</taxon>
        <taxon>Pseudomonadati</taxon>
        <taxon>Pseudomonadota</taxon>
        <taxon>Gammaproteobacteria</taxon>
        <taxon>Pseudomonadales</taxon>
        <taxon>Pseudomonadaceae</taxon>
        <taxon>Pseudomonas</taxon>
    </lineage>
</organism>
<evidence type="ECO:0000256" key="1">
    <source>
        <dbReference type="ARBA" id="ARBA00023015"/>
    </source>
</evidence>
<dbReference type="Gene3D" id="1.10.10.60">
    <property type="entry name" value="Homeodomain-like"/>
    <property type="match status" value="2"/>
</dbReference>
<evidence type="ECO:0000256" key="2">
    <source>
        <dbReference type="ARBA" id="ARBA00023125"/>
    </source>
</evidence>
<dbReference type="InterPro" id="IPR009057">
    <property type="entry name" value="Homeodomain-like_sf"/>
</dbReference>
<dbReference type="RefSeq" id="WP_023049448.1">
    <property type="nucleotide sequence ID" value="NZ_MING01000087.1"/>
</dbReference>
<reference evidence="7 8" key="1">
    <citation type="submission" date="2016-08" db="EMBL/GenBank/DDBJ databases">
        <authorList>
            <person name="Seilhamer J.J."/>
        </authorList>
    </citation>
    <scope>NUCLEOTIDE SEQUENCE [LARGE SCALE GENOMIC DNA]</scope>
    <source>
        <strain evidence="7 8">KH-18-2</strain>
    </source>
</reference>
<dbReference type="EMBL" id="MING01000087">
    <property type="protein sequence ID" value="POF99595.1"/>
    <property type="molecule type" value="Genomic_DNA"/>
</dbReference>
<dbReference type="GO" id="GO:0043565">
    <property type="term" value="F:sequence-specific DNA binding"/>
    <property type="evidence" value="ECO:0007669"/>
    <property type="project" value="InterPro"/>
</dbReference>
<protein>
    <submittedName>
        <fullName evidence="7">AraC family transcriptional regulator</fullName>
    </submittedName>
</protein>
<proteinExistence type="predicted"/>
<feature type="domain" description="HTH araC/xylS-type" evidence="6">
    <location>
        <begin position="194"/>
        <end position="292"/>
    </location>
</feature>
<dbReference type="SMART" id="SM00342">
    <property type="entry name" value="HTH_ARAC"/>
    <property type="match status" value="1"/>
</dbReference>
<comment type="function">
    <text evidence="5">Regulatory protein of the TOL plasmid xyl operons. XylS activates the xylXYZLTEGFJQKIH operon required for the degradation of toluene, m-xylene and p-xylene.</text>
</comment>
<dbReference type="Pfam" id="PF12833">
    <property type="entry name" value="HTH_18"/>
    <property type="match status" value="1"/>
</dbReference>
<evidence type="ECO:0000313" key="8">
    <source>
        <dbReference type="Proteomes" id="UP000237378"/>
    </source>
</evidence>
<dbReference type="InterPro" id="IPR018060">
    <property type="entry name" value="HTH_AraC"/>
</dbReference>
<evidence type="ECO:0000313" key="7">
    <source>
        <dbReference type="EMBL" id="POF99595.1"/>
    </source>
</evidence>
<name>A0A2S3WK35_PSEPU</name>
<keyword evidence="3" id="KW-0010">Activator</keyword>
<accession>A0A2S3WK35</accession>
<evidence type="ECO:0000256" key="3">
    <source>
        <dbReference type="ARBA" id="ARBA00023159"/>
    </source>
</evidence>
<dbReference type="PANTHER" id="PTHR46796:SF6">
    <property type="entry name" value="ARAC SUBFAMILY"/>
    <property type="match status" value="1"/>
</dbReference>
<dbReference type="GO" id="GO:0003700">
    <property type="term" value="F:DNA-binding transcription factor activity"/>
    <property type="evidence" value="ECO:0007669"/>
    <property type="project" value="InterPro"/>
</dbReference>
<dbReference type="PANTHER" id="PTHR46796">
    <property type="entry name" value="HTH-TYPE TRANSCRIPTIONAL ACTIVATOR RHAS-RELATED"/>
    <property type="match status" value="1"/>
</dbReference>
<dbReference type="PROSITE" id="PS01124">
    <property type="entry name" value="HTH_ARAC_FAMILY_2"/>
    <property type="match status" value="1"/>
</dbReference>
<dbReference type="Proteomes" id="UP000237378">
    <property type="component" value="Unassembled WGS sequence"/>
</dbReference>
<reference evidence="7 8" key="2">
    <citation type="submission" date="2018-03" db="EMBL/GenBank/DDBJ databases">
        <title>Draft genome of Pseudomonas putida strain KH-18-2.</title>
        <authorList>
            <person name="Yoshizawa S."/>
            <person name="Khan N.H."/>
            <person name="Nishimura M."/>
            <person name="Chiura H.X."/>
            <person name="Ogura Y."/>
            <person name="Hayashi T."/>
            <person name="Kogure K."/>
        </authorList>
    </citation>
    <scope>NUCLEOTIDE SEQUENCE [LARGE SCALE GENOMIC DNA]</scope>
    <source>
        <strain evidence="7 8">KH-18-2</strain>
    </source>
</reference>
<keyword evidence="1" id="KW-0805">Transcription regulation</keyword>